<keyword evidence="6" id="KW-0479">Metal-binding</keyword>
<keyword evidence="7" id="KW-0460">Magnesium</keyword>
<dbReference type="OrthoDB" id="9811744at2"/>
<dbReference type="EC" id="2.5.1.15" evidence="4"/>
<dbReference type="PANTHER" id="PTHR20941:SF1">
    <property type="entry name" value="FOLIC ACID SYNTHESIS PROTEIN FOL1"/>
    <property type="match status" value="1"/>
</dbReference>
<dbReference type="Proteomes" id="UP000077786">
    <property type="component" value="Unassembled WGS sequence"/>
</dbReference>
<comment type="cofactor">
    <cofactor evidence="2">
        <name>Mg(2+)</name>
        <dbReference type="ChEBI" id="CHEBI:18420"/>
    </cofactor>
</comment>
<name>A0A1B6VM11_9PROT</name>
<dbReference type="GO" id="GO:0046656">
    <property type="term" value="P:folic acid biosynthetic process"/>
    <property type="evidence" value="ECO:0007669"/>
    <property type="project" value="UniProtKB-KW"/>
</dbReference>
<dbReference type="EMBL" id="LUTU01000005">
    <property type="protein sequence ID" value="OAJ68098.1"/>
    <property type="molecule type" value="Genomic_DNA"/>
</dbReference>
<evidence type="ECO:0000256" key="7">
    <source>
        <dbReference type="ARBA" id="ARBA00022842"/>
    </source>
</evidence>
<evidence type="ECO:0000256" key="3">
    <source>
        <dbReference type="ARBA" id="ARBA00004763"/>
    </source>
</evidence>
<dbReference type="PROSITE" id="PS00793">
    <property type="entry name" value="DHPS_2"/>
    <property type="match status" value="1"/>
</dbReference>
<dbReference type="InterPro" id="IPR006390">
    <property type="entry name" value="DHP_synth_dom"/>
</dbReference>
<evidence type="ECO:0000256" key="5">
    <source>
        <dbReference type="ARBA" id="ARBA00022679"/>
    </source>
</evidence>
<dbReference type="PROSITE" id="PS50972">
    <property type="entry name" value="PTERIN_BINDING"/>
    <property type="match status" value="1"/>
</dbReference>
<dbReference type="CDD" id="cd00739">
    <property type="entry name" value="DHPS"/>
    <property type="match status" value="1"/>
</dbReference>
<dbReference type="InterPro" id="IPR011005">
    <property type="entry name" value="Dihydropteroate_synth-like_sf"/>
</dbReference>
<gene>
    <name evidence="10" type="ORF">A0123_00800</name>
</gene>
<protein>
    <recommendedName>
        <fullName evidence="4">dihydropteroate synthase</fullName>
        <ecNumber evidence="4">2.5.1.15</ecNumber>
    </recommendedName>
</protein>
<dbReference type="NCBIfam" id="TIGR01496">
    <property type="entry name" value="DHPS"/>
    <property type="match status" value="1"/>
</dbReference>
<sequence>MGILNVTPDSFSDGGHFQAPETALAHARSMLTDGADILDIGAESTRPGFRSVPADEEWARLEPIINRLAPEGVPISVDTTKAVVARKSLQAGARVINDVWGFQADPDMAFVVADGGASAVLMHNRHDCDDQLDLLADWRRFFDHSLNLAEKAGVKKDFLILDPGIGFGKTQDQNVQAVASLDILKQEYGLPVLLGLSRKSMFGYLLGRPVDERLAGTLAANLFGADAGADILRVHDVREHADALAMRQILKDCK</sequence>
<organism evidence="10 11">
    <name type="scientific">Gluconobacter cerinus</name>
    <dbReference type="NCBI Taxonomy" id="38307"/>
    <lineage>
        <taxon>Bacteria</taxon>
        <taxon>Pseudomonadati</taxon>
        <taxon>Pseudomonadota</taxon>
        <taxon>Alphaproteobacteria</taxon>
        <taxon>Acetobacterales</taxon>
        <taxon>Acetobacteraceae</taxon>
        <taxon>Gluconobacter</taxon>
    </lineage>
</organism>
<dbReference type="InterPro" id="IPR000489">
    <property type="entry name" value="Pterin-binding_dom"/>
</dbReference>
<dbReference type="AlphaFoldDB" id="A0A1B6VM11"/>
<dbReference type="PANTHER" id="PTHR20941">
    <property type="entry name" value="FOLATE SYNTHESIS PROTEINS"/>
    <property type="match status" value="1"/>
</dbReference>
<evidence type="ECO:0000313" key="11">
    <source>
        <dbReference type="Proteomes" id="UP000077786"/>
    </source>
</evidence>
<proteinExistence type="predicted"/>
<dbReference type="Pfam" id="PF00809">
    <property type="entry name" value="Pterin_bind"/>
    <property type="match status" value="1"/>
</dbReference>
<keyword evidence="5" id="KW-0808">Transferase</keyword>
<dbReference type="GO" id="GO:0046654">
    <property type="term" value="P:tetrahydrofolate biosynthetic process"/>
    <property type="evidence" value="ECO:0007669"/>
    <property type="project" value="TreeGrafter"/>
</dbReference>
<feature type="domain" description="Pterin-binding" evidence="9">
    <location>
        <begin position="1"/>
        <end position="245"/>
    </location>
</feature>
<reference evidence="10 11" key="1">
    <citation type="submission" date="2016-03" db="EMBL/GenBank/DDBJ databases">
        <title>Draft genome sequence of Gluconobacter cerinus strain CECT 9110.</title>
        <authorList>
            <person name="Sainz F."/>
            <person name="Mas A."/>
            <person name="Torija M.J."/>
        </authorList>
    </citation>
    <scope>NUCLEOTIDE SEQUENCE [LARGE SCALE GENOMIC DNA]</scope>
    <source>
        <strain evidence="10 11">CECT 9110</strain>
    </source>
</reference>
<evidence type="ECO:0000256" key="4">
    <source>
        <dbReference type="ARBA" id="ARBA00012458"/>
    </source>
</evidence>
<dbReference type="RefSeq" id="WP_083956242.1">
    <property type="nucleotide sequence ID" value="NZ_LUTU01000005.1"/>
</dbReference>
<evidence type="ECO:0000256" key="1">
    <source>
        <dbReference type="ARBA" id="ARBA00000012"/>
    </source>
</evidence>
<keyword evidence="8" id="KW-0289">Folate biosynthesis</keyword>
<dbReference type="GO" id="GO:0046872">
    <property type="term" value="F:metal ion binding"/>
    <property type="evidence" value="ECO:0007669"/>
    <property type="project" value="UniProtKB-KW"/>
</dbReference>
<accession>A0A1B6VM11</accession>
<dbReference type="SUPFAM" id="SSF51717">
    <property type="entry name" value="Dihydropteroate synthetase-like"/>
    <property type="match status" value="1"/>
</dbReference>
<comment type="caution">
    <text evidence="10">The sequence shown here is derived from an EMBL/GenBank/DDBJ whole genome shotgun (WGS) entry which is preliminary data.</text>
</comment>
<dbReference type="InterPro" id="IPR045031">
    <property type="entry name" value="DHP_synth-like"/>
</dbReference>
<evidence type="ECO:0000313" key="10">
    <source>
        <dbReference type="EMBL" id="OAJ68098.1"/>
    </source>
</evidence>
<dbReference type="Gene3D" id="3.20.20.20">
    <property type="entry name" value="Dihydropteroate synthase-like"/>
    <property type="match status" value="1"/>
</dbReference>
<comment type="catalytic activity">
    <reaction evidence="1">
        <text>(7,8-dihydropterin-6-yl)methyl diphosphate + 4-aminobenzoate = 7,8-dihydropteroate + diphosphate</text>
        <dbReference type="Rhea" id="RHEA:19949"/>
        <dbReference type="ChEBI" id="CHEBI:17836"/>
        <dbReference type="ChEBI" id="CHEBI:17839"/>
        <dbReference type="ChEBI" id="CHEBI:33019"/>
        <dbReference type="ChEBI" id="CHEBI:72950"/>
        <dbReference type="EC" id="2.5.1.15"/>
    </reaction>
</comment>
<evidence type="ECO:0000256" key="8">
    <source>
        <dbReference type="ARBA" id="ARBA00022909"/>
    </source>
</evidence>
<dbReference type="GO" id="GO:0005829">
    <property type="term" value="C:cytosol"/>
    <property type="evidence" value="ECO:0007669"/>
    <property type="project" value="TreeGrafter"/>
</dbReference>
<dbReference type="PATRIC" id="fig|38307.3.peg.822"/>
<evidence type="ECO:0000259" key="9">
    <source>
        <dbReference type="PROSITE" id="PS50972"/>
    </source>
</evidence>
<comment type="pathway">
    <text evidence="3">Cofactor biosynthesis; tetrahydrofolate biosynthesis; 7,8-dihydrofolate from 2-amino-4-hydroxy-6-hydroxymethyl-7,8-dihydropteridine diphosphate and 4-aminobenzoate: step 1/2.</text>
</comment>
<dbReference type="GO" id="GO:0004156">
    <property type="term" value="F:dihydropteroate synthase activity"/>
    <property type="evidence" value="ECO:0007669"/>
    <property type="project" value="UniProtKB-EC"/>
</dbReference>
<evidence type="ECO:0000256" key="6">
    <source>
        <dbReference type="ARBA" id="ARBA00022723"/>
    </source>
</evidence>
<evidence type="ECO:0000256" key="2">
    <source>
        <dbReference type="ARBA" id="ARBA00001946"/>
    </source>
</evidence>